<dbReference type="EMBL" id="QGGW01000002">
    <property type="protein sequence ID" value="PWK61665.1"/>
    <property type="molecule type" value="Genomic_DNA"/>
</dbReference>
<name>A0A316GKT8_9RHOB</name>
<evidence type="ECO:0000259" key="4">
    <source>
        <dbReference type="PROSITE" id="PS51123"/>
    </source>
</evidence>
<feature type="domain" description="OmpA-like" evidence="4">
    <location>
        <begin position="402"/>
        <end position="522"/>
    </location>
</feature>
<dbReference type="Pfam" id="PF00691">
    <property type="entry name" value="OmpA"/>
    <property type="match status" value="1"/>
</dbReference>
<evidence type="ECO:0000313" key="5">
    <source>
        <dbReference type="EMBL" id="PWK61665.1"/>
    </source>
</evidence>
<evidence type="ECO:0000313" key="6">
    <source>
        <dbReference type="Proteomes" id="UP000245708"/>
    </source>
</evidence>
<accession>A0A316GKT8</accession>
<dbReference type="PANTHER" id="PTHR30570:SF1">
    <property type="entry name" value="PHOSPHATE-BINDING PROTEIN PSTS"/>
    <property type="match status" value="1"/>
</dbReference>
<dbReference type="InterPro" id="IPR006665">
    <property type="entry name" value="OmpA-like"/>
</dbReference>
<protein>
    <submittedName>
        <fullName evidence="5">Phosphate ABC transporter substrate-binding protein (PhoT family)</fullName>
    </submittedName>
</protein>
<dbReference type="InterPro" id="IPR036737">
    <property type="entry name" value="OmpA-like_sf"/>
</dbReference>
<dbReference type="Gene3D" id="3.30.1330.60">
    <property type="entry name" value="OmpA-like domain"/>
    <property type="match status" value="1"/>
</dbReference>
<sequence>MPYLRGAAICAALTLFSLSGPMTAIAQDVQLRSLDGSVTLEGNLMAFDGAYYRLDSIYGPLTIAAEGVQCAGPGCPDLERFVAEARIAGEATVVEGLLPALLAGFAESRGMVLATPEITDNGLSYALIRADGSPAARFDIAAGTSDTGMLALLNGEADLAISLREASEAERRADRAAAPDDPALIRRVRVIGLEALVPVVAAQNPINAISLPQLAQVFTGEIDNWQALGGPDAPIALHLLDADLGLAQVFETRILPPGISTLGTEALTRHASARDLASAVARDAYAIGITAQSARGPAQSLPLAGSCGFSQAADANAVKAEDYPLTAPVYLYLAPRRLPQLVRDFLIWTESEAAERTVAAAGFVNQSLTRTPMALQGSRIANAITAAGDEVPLAELQRLVATLGQAERLSSTFRFDDGSIDLDAQSRASVARLAAAIERGAFDGRRLVFVGFSDGEGQAELNLRLSLRRAETVRNAIQAAAEAAEPDRVTLDIDAFGEAMPMACEDSDWGRAVNRRVEVWLE</sequence>
<feature type="chain" id="PRO_5016374848" evidence="3">
    <location>
        <begin position="27"/>
        <end position="522"/>
    </location>
</feature>
<dbReference type="CDD" id="cd07185">
    <property type="entry name" value="OmpA_C-like"/>
    <property type="match status" value="1"/>
</dbReference>
<keyword evidence="6" id="KW-1185">Reference proteome</keyword>
<proteinExistence type="predicted"/>
<feature type="signal peptide" evidence="3">
    <location>
        <begin position="1"/>
        <end position="26"/>
    </location>
</feature>
<evidence type="ECO:0000256" key="1">
    <source>
        <dbReference type="ARBA" id="ARBA00022729"/>
    </source>
</evidence>
<keyword evidence="2" id="KW-0472">Membrane</keyword>
<evidence type="ECO:0000256" key="2">
    <source>
        <dbReference type="PROSITE-ProRule" id="PRU00473"/>
    </source>
</evidence>
<gene>
    <name evidence="5" type="ORF">C7455_102357</name>
</gene>
<reference evidence="5 6" key="1">
    <citation type="submission" date="2018-05" db="EMBL/GenBank/DDBJ databases">
        <title>Genomic Encyclopedia of Type Strains, Phase IV (KMG-IV): sequencing the most valuable type-strain genomes for metagenomic binning, comparative biology and taxonomic classification.</title>
        <authorList>
            <person name="Goeker M."/>
        </authorList>
    </citation>
    <scope>NUCLEOTIDE SEQUENCE [LARGE SCALE GENOMIC DNA]</scope>
    <source>
        <strain evidence="5 6">DSM 16097</strain>
    </source>
</reference>
<dbReference type="InterPro" id="IPR050811">
    <property type="entry name" value="Phosphate_ABC_transporter"/>
</dbReference>
<dbReference type="PANTHER" id="PTHR30570">
    <property type="entry name" value="PERIPLASMIC PHOSPHATE BINDING COMPONENT OF PHOSPHATE ABC TRANSPORTER"/>
    <property type="match status" value="1"/>
</dbReference>
<dbReference type="Proteomes" id="UP000245708">
    <property type="component" value="Unassembled WGS sequence"/>
</dbReference>
<comment type="caution">
    <text evidence="5">The sequence shown here is derived from an EMBL/GenBank/DDBJ whole genome shotgun (WGS) entry which is preliminary data.</text>
</comment>
<evidence type="ECO:0000256" key="3">
    <source>
        <dbReference type="SAM" id="SignalP"/>
    </source>
</evidence>
<dbReference type="Gene3D" id="3.40.190.10">
    <property type="entry name" value="Periplasmic binding protein-like II"/>
    <property type="match status" value="2"/>
</dbReference>
<dbReference type="PROSITE" id="PS51123">
    <property type="entry name" value="OMPA_2"/>
    <property type="match status" value="1"/>
</dbReference>
<dbReference type="InterPro" id="IPR024370">
    <property type="entry name" value="PBP_domain"/>
</dbReference>
<dbReference type="SUPFAM" id="SSF53850">
    <property type="entry name" value="Periplasmic binding protein-like II"/>
    <property type="match status" value="1"/>
</dbReference>
<dbReference type="Pfam" id="PF12849">
    <property type="entry name" value="PBP_like_2"/>
    <property type="match status" value="1"/>
</dbReference>
<dbReference type="AlphaFoldDB" id="A0A316GKT8"/>
<dbReference type="GO" id="GO:0016020">
    <property type="term" value="C:membrane"/>
    <property type="evidence" value="ECO:0007669"/>
    <property type="project" value="UniProtKB-UniRule"/>
</dbReference>
<organism evidence="5 6">
    <name type="scientific">Roseicyclus mahoneyensis</name>
    <dbReference type="NCBI Taxonomy" id="164332"/>
    <lineage>
        <taxon>Bacteria</taxon>
        <taxon>Pseudomonadati</taxon>
        <taxon>Pseudomonadota</taxon>
        <taxon>Alphaproteobacteria</taxon>
        <taxon>Rhodobacterales</taxon>
        <taxon>Roseobacteraceae</taxon>
        <taxon>Roseicyclus</taxon>
    </lineage>
</organism>
<dbReference type="SUPFAM" id="SSF103088">
    <property type="entry name" value="OmpA-like"/>
    <property type="match status" value="1"/>
</dbReference>
<keyword evidence="1 3" id="KW-0732">Signal</keyword>
<dbReference type="OrthoDB" id="9790048at2"/>